<evidence type="ECO:0000313" key="1">
    <source>
        <dbReference type="EMBL" id="GAI63853.1"/>
    </source>
</evidence>
<proteinExistence type="predicted"/>
<accession>X1Q6J6</accession>
<name>X1Q6J6_9ZZZZ</name>
<reference evidence="1" key="1">
    <citation type="journal article" date="2014" name="Front. Microbiol.">
        <title>High frequency of phylogenetically diverse reductive dehalogenase-homologous genes in deep subseafloor sedimentary metagenomes.</title>
        <authorList>
            <person name="Kawai M."/>
            <person name="Futagami T."/>
            <person name="Toyoda A."/>
            <person name="Takaki Y."/>
            <person name="Nishi S."/>
            <person name="Hori S."/>
            <person name="Arai W."/>
            <person name="Tsubouchi T."/>
            <person name="Morono Y."/>
            <person name="Uchiyama I."/>
            <person name="Ito T."/>
            <person name="Fujiyama A."/>
            <person name="Inagaki F."/>
            <person name="Takami H."/>
        </authorList>
    </citation>
    <scope>NUCLEOTIDE SEQUENCE</scope>
    <source>
        <strain evidence="1">Expedition CK06-06</strain>
    </source>
</reference>
<protein>
    <submittedName>
        <fullName evidence="1">Uncharacterized protein</fullName>
    </submittedName>
</protein>
<feature type="non-terminal residue" evidence="1">
    <location>
        <position position="33"/>
    </location>
</feature>
<sequence>MKDAVEVAKRVNAKWATVVPGPYDSGLEWGCQT</sequence>
<dbReference type="AlphaFoldDB" id="X1Q6J6"/>
<gene>
    <name evidence="1" type="ORF">S12H4_10510</name>
</gene>
<dbReference type="EMBL" id="BARW01004508">
    <property type="protein sequence ID" value="GAI63853.1"/>
    <property type="molecule type" value="Genomic_DNA"/>
</dbReference>
<organism evidence="1">
    <name type="scientific">marine sediment metagenome</name>
    <dbReference type="NCBI Taxonomy" id="412755"/>
    <lineage>
        <taxon>unclassified sequences</taxon>
        <taxon>metagenomes</taxon>
        <taxon>ecological metagenomes</taxon>
    </lineage>
</organism>
<comment type="caution">
    <text evidence="1">The sequence shown here is derived from an EMBL/GenBank/DDBJ whole genome shotgun (WGS) entry which is preliminary data.</text>
</comment>